<dbReference type="CDD" id="cd04301">
    <property type="entry name" value="NAT_SF"/>
    <property type="match status" value="1"/>
</dbReference>
<dbReference type="Gene3D" id="3.40.630.30">
    <property type="match status" value="1"/>
</dbReference>
<dbReference type="OrthoDB" id="2744543at2759"/>
<dbReference type="PROSITE" id="PS51186">
    <property type="entry name" value="GNAT"/>
    <property type="match status" value="1"/>
</dbReference>
<name>A0A9W8L0C6_9FUNG</name>
<reference evidence="2" key="1">
    <citation type="submission" date="2022-07" db="EMBL/GenBank/DDBJ databases">
        <title>Phylogenomic reconstructions and comparative analyses of Kickxellomycotina fungi.</title>
        <authorList>
            <person name="Reynolds N.K."/>
            <person name="Stajich J.E."/>
            <person name="Barry K."/>
            <person name="Grigoriev I.V."/>
            <person name="Crous P."/>
            <person name="Smith M.E."/>
        </authorList>
    </citation>
    <scope>NUCLEOTIDE SEQUENCE</scope>
    <source>
        <strain evidence="2">NRRL 3115</strain>
    </source>
</reference>
<accession>A0A9W8L0C6</accession>
<feature type="domain" description="N-acetyltransferase" evidence="1">
    <location>
        <begin position="148"/>
        <end position="292"/>
    </location>
</feature>
<organism evidence="2 3">
    <name type="scientific">Coemansia spiralis</name>
    <dbReference type="NCBI Taxonomy" id="417178"/>
    <lineage>
        <taxon>Eukaryota</taxon>
        <taxon>Fungi</taxon>
        <taxon>Fungi incertae sedis</taxon>
        <taxon>Zoopagomycota</taxon>
        <taxon>Kickxellomycotina</taxon>
        <taxon>Kickxellomycetes</taxon>
        <taxon>Kickxellales</taxon>
        <taxon>Kickxellaceae</taxon>
        <taxon>Coemansia</taxon>
    </lineage>
</organism>
<dbReference type="Pfam" id="PF13508">
    <property type="entry name" value="Acetyltransf_7"/>
    <property type="match status" value="1"/>
</dbReference>
<dbReference type="InterPro" id="IPR000182">
    <property type="entry name" value="GNAT_dom"/>
</dbReference>
<evidence type="ECO:0000259" key="1">
    <source>
        <dbReference type="PROSITE" id="PS51186"/>
    </source>
</evidence>
<dbReference type="AlphaFoldDB" id="A0A9W8L0C6"/>
<dbReference type="SUPFAM" id="SSF55729">
    <property type="entry name" value="Acyl-CoA N-acyltransferases (Nat)"/>
    <property type="match status" value="1"/>
</dbReference>
<dbReference type="InterPro" id="IPR016181">
    <property type="entry name" value="Acyl_CoA_acyltransferase"/>
</dbReference>
<protein>
    <recommendedName>
        <fullName evidence="1">N-acetyltransferase domain-containing protein</fullName>
    </recommendedName>
</protein>
<comment type="caution">
    <text evidence="2">The sequence shown here is derived from an EMBL/GenBank/DDBJ whole genome shotgun (WGS) entry which is preliminary data.</text>
</comment>
<gene>
    <name evidence="2" type="ORF">GGI25_001080</name>
</gene>
<dbReference type="Proteomes" id="UP001151518">
    <property type="component" value="Unassembled WGS sequence"/>
</dbReference>
<sequence>MHVSTIIPKWYAEDKFLESGAISAVSDTTHSFIFGRLYKTPTNQTFRDGNHLRINFCHLEFPCDSNSGLADPPTSIAQTVMAVYSKCCDSNNKVVARCMIDCTLQSDKVADELVAQFEKAGFACERGLVDTVMLLSVDEQTRNRTIAADVRRLSDESMLDALVECNAKSFGYDKTGDTAWLHEKLVRQIRKPQEFFIYVVSEEAKNVLSFVIIYRPIEKADDLAFVQAIGTHPDHRRHGLAKAVLQYALSQLPVAIRIYLEAFEEGPMALYKQLGFKKVGKIYSTDCMLLPK</sequence>
<evidence type="ECO:0000313" key="3">
    <source>
        <dbReference type="Proteomes" id="UP001151518"/>
    </source>
</evidence>
<dbReference type="GO" id="GO:0016747">
    <property type="term" value="F:acyltransferase activity, transferring groups other than amino-acyl groups"/>
    <property type="evidence" value="ECO:0007669"/>
    <property type="project" value="InterPro"/>
</dbReference>
<proteinExistence type="predicted"/>
<dbReference type="EMBL" id="JANBTW010000008">
    <property type="protein sequence ID" value="KAJ2679891.1"/>
    <property type="molecule type" value="Genomic_DNA"/>
</dbReference>
<evidence type="ECO:0000313" key="2">
    <source>
        <dbReference type="EMBL" id="KAJ2679891.1"/>
    </source>
</evidence>